<evidence type="ECO:0000313" key="2">
    <source>
        <dbReference type="Proteomes" id="UP000255101"/>
    </source>
</evidence>
<dbReference type="Gene3D" id="1.10.520.40">
    <property type="entry name" value="CRISPR-associated protein Cse2"/>
    <property type="match status" value="1"/>
</dbReference>
<dbReference type="Pfam" id="PF09485">
    <property type="entry name" value="CRISPR_Cse2"/>
    <property type="match status" value="1"/>
</dbReference>
<dbReference type="CDD" id="cd09731">
    <property type="entry name" value="Cse2_I-E"/>
    <property type="match status" value="1"/>
</dbReference>
<dbReference type="Proteomes" id="UP000255101">
    <property type="component" value="Unassembled WGS sequence"/>
</dbReference>
<dbReference type="RefSeq" id="WP_004167284.1">
    <property type="nucleotide sequence ID" value="NZ_FOVA01000014.1"/>
</dbReference>
<protein>
    <submittedName>
        <fullName evidence="1">CRISPR-associated Cse2 family protein</fullName>
    </submittedName>
</protein>
<reference evidence="1 2" key="1">
    <citation type="submission" date="2018-06" db="EMBL/GenBank/DDBJ databases">
        <authorList>
            <consortium name="Pathogen Informatics"/>
            <person name="Doyle S."/>
        </authorList>
    </citation>
    <scope>NUCLEOTIDE SEQUENCE [LARGE SCALE GENOMIC DNA]</scope>
    <source>
        <strain evidence="1 2">NCTC11460</strain>
    </source>
</reference>
<dbReference type="NCBIfam" id="TIGR02548">
    <property type="entry name" value="casB_cse2"/>
    <property type="match status" value="1"/>
</dbReference>
<evidence type="ECO:0000313" key="1">
    <source>
        <dbReference type="EMBL" id="SUB60264.1"/>
    </source>
</evidence>
<dbReference type="InterPro" id="IPR038287">
    <property type="entry name" value="Cse2_sf"/>
</dbReference>
<accession>A0A379CDR7</accession>
<dbReference type="EMBL" id="UGTB01000004">
    <property type="protein sequence ID" value="SUB60264.1"/>
    <property type="molecule type" value="Genomic_DNA"/>
</dbReference>
<gene>
    <name evidence="1" type="ORF">NCTC11460_00160</name>
</gene>
<organism evidence="1 2">
    <name type="scientific">Peptostreptococcus anaerobius</name>
    <dbReference type="NCBI Taxonomy" id="1261"/>
    <lineage>
        <taxon>Bacteria</taxon>
        <taxon>Bacillati</taxon>
        <taxon>Bacillota</taxon>
        <taxon>Clostridia</taxon>
        <taxon>Peptostreptococcales</taxon>
        <taxon>Peptostreptococcaceae</taxon>
        <taxon>Peptostreptococcus</taxon>
    </lineage>
</organism>
<sequence length="193" mass="22296">MKKNSIYSVTSSIIYKLNALSEISSGKSYLAKLRNSIGKDISSSSEVWSILFENLPEEFLGDENRITTEERVITLTLQLFALMNQGSNRISVNPDDENKYKNIGYSIRVLRDEHGESVDRRFNALLTSSDVDELSTHLRYLLNLLKAKTTGTYVNFPKLAEDMYWYSKGYGDSVKLSWAREYYRKKIEFDNEK</sequence>
<proteinExistence type="predicted"/>
<dbReference type="InterPro" id="IPR013382">
    <property type="entry name" value="CRISPR-assoc_prot_Cse2"/>
</dbReference>
<dbReference type="AlphaFoldDB" id="A0A379CDR7"/>
<name>A0A379CDR7_9FIRM</name>